<dbReference type="InterPro" id="IPR007351">
    <property type="entry name" value="YjbR"/>
</dbReference>
<evidence type="ECO:0000313" key="3">
    <source>
        <dbReference type="Proteomes" id="UP000728106"/>
    </source>
</evidence>
<evidence type="ECO:0000313" key="1">
    <source>
        <dbReference type="EMBL" id="MBJ7632898.1"/>
    </source>
</evidence>
<keyword evidence="2" id="KW-0238">DNA-binding</keyword>
<proteinExistence type="predicted"/>
<accession>A0A4Z0RJ38</accession>
<dbReference type="RefSeq" id="WP_135391054.1">
    <property type="nucleotide sequence ID" value="NZ_JAAOCJ010000008.1"/>
</dbReference>
<name>A0A4Z0RJ38_WEICO</name>
<evidence type="ECO:0000313" key="2">
    <source>
        <dbReference type="EMBL" id="MBJ7638719.1"/>
    </source>
</evidence>
<dbReference type="PANTHER" id="PTHR35145">
    <property type="entry name" value="CYTOPLASMIC PROTEIN-RELATED"/>
    <property type="match status" value="1"/>
</dbReference>
<dbReference type="Gene3D" id="3.90.1150.30">
    <property type="match status" value="1"/>
</dbReference>
<dbReference type="Pfam" id="PF04237">
    <property type="entry name" value="YjbR"/>
    <property type="match status" value="1"/>
</dbReference>
<sequence length="129" mass="15262">MNKTDKLQPLQEMAIAYANLLPGAKAYWREDWETYYFDIMGKMFGIVHDNVITLKNDPYINTELREQFPFIIPGYHMNKQHWNSIVVDKNEFPDEGVKKLIHDSYDLVVKKMTKKQQAELQLRIDLGQL</sequence>
<dbReference type="Proteomes" id="UP000728106">
    <property type="component" value="Unassembled WGS sequence"/>
</dbReference>
<gene>
    <name evidence="2" type="ORF">HAU20_04865</name>
    <name evidence="1" type="ORF">HAU43_07345</name>
</gene>
<dbReference type="EMBL" id="JAAOCP010000005">
    <property type="protein sequence ID" value="MBJ7638719.1"/>
    <property type="molecule type" value="Genomic_DNA"/>
</dbReference>
<keyword evidence="3" id="KW-1185">Reference proteome</keyword>
<dbReference type="AlphaFoldDB" id="A0A4Z0RJ38"/>
<dbReference type="EMBL" id="JAAOCX010000008">
    <property type="protein sequence ID" value="MBJ7632898.1"/>
    <property type="molecule type" value="Genomic_DNA"/>
</dbReference>
<dbReference type="GO" id="GO:0003677">
    <property type="term" value="F:DNA binding"/>
    <property type="evidence" value="ECO:0007669"/>
    <property type="project" value="UniProtKB-KW"/>
</dbReference>
<reference evidence="2 3" key="2">
    <citation type="journal article" date="2021" name="Int. J. Food Microbiol.">
        <title>Safety demonstration of a microbial species for use in the food chain: Weissella confusa.</title>
        <authorList>
            <person name="Bourdichon F."/>
            <person name="Patrone V."/>
            <person name="Fontana A."/>
            <person name="Milani G."/>
            <person name="Morelli L."/>
        </authorList>
    </citation>
    <scope>NUCLEOTIDE SEQUENCE [LARGE SCALE GENOMIC DNA]</scope>
    <source>
        <strain evidence="1">CCUG 30943</strain>
        <strain evidence="2 3">CCUG 43002</strain>
    </source>
</reference>
<reference evidence="2" key="1">
    <citation type="submission" date="2020-02" db="EMBL/GenBank/DDBJ databases">
        <authorList>
            <person name="Fontana A."/>
            <person name="Patrone V."/>
            <person name="Morelli L."/>
        </authorList>
    </citation>
    <scope>NUCLEOTIDE SEQUENCE</scope>
    <source>
        <strain evidence="1">CCUG 30943</strain>
        <strain evidence="2">CCUG 43002</strain>
    </source>
</reference>
<dbReference type="Proteomes" id="UP000808038">
    <property type="component" value="Unassembled WGS sequence"/>
</dbReference>
<dbReference type="SUPFAM" id="SSF142906">
    <property type="entry name" value="YjbR-like"/>
    <property type="match status" value="1"/>
</dbReference>
<dbReference type="PANTHER" id="PTHR35145:SF1">
    <property type="entry name" value="CYTOPLASMIC PROTEIN"/>
    <property type="match status" value="1"/>
</dbReference>
<comment type="caution">
    <text evidence="2">The sequence shown here is derived from an EMBL/GenBank/DDBJ whole genome shotgun (WGS) entry which is preliminary data.</text>
</comment>
<organism evidence="2 3">
    <name type="scientific">Weissella confusa</name>
    <name type="common">Lactobacillus confusus</name>
    <dbReference type="NCBI Taxonomy" id="1583"/>
    <lineage>
        <taxon>Bacteria</taxon>
        <taxon>Bacillati</taxon>
        <taxon>Bacillota</taxon>
        <taxon>Bacilli</taxon>
        <taxon>Lactobacillales</taxon>
        <taxon>Lactobacillaceae</taxon>
        <taxon>Weissella</taxon>
    </lineage>
</organism>
<dbReference type="InterPro" id="IPR038056">
    <property type="entry name" value="YjbR-like_sf"/>
</dbReference>
<dbReference type="InterPro" id="IPR058532">
    <property type="entry name" value="YjbR/MT2646/Rv2570-like"/>
</dbReference>
<protein>
    <submittedName>
        <fullName evidence="2">MmcQ/YjbR family DNA-binding protein</fullName>
    </submittedName>
</protein>